<dbReference type="PANTHER" id="PTHR22683">
    <property type="entry name" value="SPORULATION PROTEIN RELATED"/>
    <property type="match status" value="1"/>
</dbReference>
<dbReference type="PANTHER" id="PTHR22683:SF41">
    <property type="entry name" value="DNA TRANSLOCASE FTSK"/>
    <property type="match status" value="1"/>
</dbReference>
<evidence type="ECO:0000313" key="10">
    <source>
        <dbReference type="EMBL" id="MBM3223826.1"/>
    </source>
</evidence>
<feature type="domain" description="DNA translocase FtsK 4TM region" evidence="8">
    <location>
        <begin position="87"/>
        <end position="241"/>
    </location>
</feature>
<dbReference type="InterPro" id="IPR050206">
    <property type="entry name" value="FtsK/SpoIIIE/SftA"/>
</dbReference>
<dbReference type="GO" id="GO:0005886">
    <property type="term" value="C:plasma membrane"/>
    <property type="evidence" value="ECO:0007669"/>
    <property type="project" value="UniProtKB-SubCell"/>
</dbReference>
<evidence type="ECO:0000256" key="2">
    <source>
        <dbReference type="ARBA" id="ARBA00022475"/>
    </source>
</evidence>
<keyword evidence="5 7" id="KW-0472">Membrane</keyword>
<evidence type="ECO:0000259" key="9">
    <source>
        <dbReference type="Pfam" id="PF17854"/>
    </source>
</evidence>
<evidence type="ECO:0000256" key="5">
    <source>
        <dbReference type="ARBA" id="ARBA00023136"/>
    </source>
</evidence>
<comment type="caution">
    <text evidence="10">The sequence shown here is derived from an EMBL/GenBank/DDBJ whole genome shotgun (WGS) entry which is preliminary data.</text>
</comment>
<dbReference type="InterPro" id="IPR041027">
    <property type="entry name" value="FtsK_alpha"/>
</dbReference>
<sequence>MLRHCWHAVYTHRGAGGAERRPSLYGQVMHLQVHHSVYATTRTSRKSKRYCSVAQIMLCSAMDVACGESYGVQKEGPIPMVLRKIGQVVGLLLGMGGLFLLLSVLSYAPDDPAWNYYISHGNHRAQNYAGVIGALLADGVLPTLGCTVFLLAGIMGLGAICLYRGRLRTARAVLWRGFVCLCATSACAYVMYTQDPLWGPTILAGGVVGKWLADSVVAYSGVPGAYALYGALALGVLCLGVKHPLLRAVWHGCWRAVCGSGAALRQGWQASVGKGEPLPEGGESLRHLRLQGREPAADEPASVPDEPLLPDTPPEPMSQPQELTALPLENAAGPTTGRTPRHRRMPVPPVSPTSELPRRRQPIVPTTPVVSSVTPDDNTGKQGRPVPLLRPVPKAPELPLVAAVQTLPPSPSPGRLAPSPQPSAIPALDLLDTPAALPQGHSPDELEHQARFLEQKLREFGVDGEVVQVLPGPVITMYEFAPAAGVKVNRIANLQDDLALVM</sequence>
<evidence type="ECO:0000256" key="4">
    <source>
        <dbReference type="ARBA" id="ARBA00022989"/>
    </source>
</evidence>
<gene>
    <name evidence="10" type="ORF">FJZ47_08510</name>
</gene>
<evidence type="ECO:0008006" key="12">
    <source>
        <dbReference type="Google" id="ProtNLM"/>
    </source>
</evidence>
<evidence type="ECO:0000259" key="8">
    <source>
        <dbReference type="Pfam" id="PF13491"/>
    </source>
</evidence>
<name>A0A937W271_UNCTE</name>
<feature type="transmembrane region" description="Helical" evidence="7">
    <location>
        <begin position="173"/>
        <end position="192"/>
    </location>
</feature>
<organism evidence="10 11">
    <name type="scientific">Tectimicrobiota bacterium</name>
    <dbReference type="NCBI Taxonomy" id="2528274"/>
    <lineage>
        <taxon>Bacteria</taxon>
        <taxon>Pseudomonadati</taxon>
        <taxon>Nitrospinota/Tectimicrobiota group</taxon>
        <taxon>Candidatus Tectimicrobiota</taxon>
    </lineage>
</organism>
<dbReference type="InterPro" id="IPR025199">
    <property type="entry name" value="FtsK_4TM"/>
</dbReference>
<reference evidence="10" key="1">
    <citation type="submission" date="2019-03" db="EMBL/GenBank/DDBJ databases">
        <title>Lake Tanganyika Metagenome-Assembled Genomes (MAGs).</title>
        <authorList>
            <person name="Tran P."/>
        </authorList>
    </citation>
    <scope>NUCLEOTIDE SEQUENCE</scope>
    <source>
        <strain evidence="10">K_DeepCast_65m_m2_066</strain>
    </source>
</reference>
<keyword evidence="2" id="KW-1003">Cell membrane</keyword>
<feature type="transmembrane region" description="Helical" evidence="7">
    <location>
        <begin position="88"/>
        <end position="108"/>
    </location>
</feature>
<feature type="region of interest" description="Disordered" evidence="6">
    <location>
        <begin position="293"/>
        <end position="384"/>
    </location>
</feature>
<comment type="subcellular location">
    <subcellularLocation>
        <location evidence="1">Cell membrane</location>
        <topology evidence="1">Multi-pass membrane protein</topology>
    </subcellularLocation>
</comment>
<dbReference type="AlphaFoldDB" id="A0A937W271"/>
<feature type="transmembrane region" description="Helical" evidence="7">
    <location>
        <begin position="216"/>
        <end position="241"/>
    </location>
</feature>
<dbReference type="Pfam" id="PF13491">
    <property type="entry name" value="FtsK_4TM"/>
    <property type="match status" value="1"/>
</dbReference>
<keyword evidence="4 7" id="KW-1133">Transmembrane helix</keyword>
<evidence type="ECO:0000256" key="7">
    <source>
        <dbReference type="SAM" id="Phobius"/>
    </source>
</evidence>
<protein>
    <recommendedName>
        <fullName evidence="12">DNA translocase FtsK</fullName>
    </recommendedName>
</protein>
<dbReference type="Gene3D" id="3.30.980.40">
    <property type="match status" value="1"/>
</dbReference>
<feature type="transmembrane region" description="Helical" evidence="7">
    <location>
        <begin position="128"/>
        <end position="161"/>
    </location>
</feature>
<proteinExistence type="predicted"/>
<feature type="domain" description="FtsK alpha" evidence="9">
    <location>
        <begin position="425"/>
        <end position="502"/>
    </location>
</feature>
<dbReference type="Proteomes" id="UP000712673">
    <property type="component" value="Unassembled WGS sequence"/>
</dbReference>
<accession>A0A937W271</accession>
<dbReference type="EMBL" id="VGLS01000206">
    <property type="protein sequence ID" value="MBM3223826.1"/>
    <property type="molecule type" value="Genomic_DNA"/>
</dbReference>
<dbReference type="Pfam" id="PF17854">
    <property type="entry name" value="FtsK_alpha"/>
    <property type="match status" value="1"/>
</dbReference>
<evidence type="ECO:0000256" key="6">
    <source>
        <dbReference type="SAM" id="MobiDB-lite"/>
    </source>
</evidence>
<evidence type="ECO:0000313" key="11">
    <source>
        <dbReference type="Proteomes" id="UP000712673"/>
    </source>
</evidence>
<evidence type="ECO:0000256" key="3">
    <source>
        <dbReference type="ARBA" id="ARBA00022692"/>
    </source>
</evidence>
<feature type="non-terminal residue" evidence="10">
    <location>
        <position position="502"/>
    </location>
</feature>
<keyword evidence="3 7" id="KW-0812">Transmembrane</keyword>
<evidence type="ECO:0000256" key="1">
    <source>
        <dbReference type="ARBA" id="ARBA00004651"/>
    </source>
</evidence>
<feature type="compositionally biased region" description="Low complexity" evidence="6">
    <location>
        <begin position="364"/>
        <end position="375"/>
    </location>
</feature>